<evidence type="ECO:0000256" key="2">
    <source>
        <dbReference type="ARBA" id="ARBA00061366"/>
    </source>
</evidence>
<dbReference type="PANTHER" id="PTHR40588">
    <property type="entry name" value="MRNA INTERFERASE TOXIN YAFQ"/>
    <property type="match status" value="1"/>
</dbReference>
<dbReference type="NCBIfam" id="TIGR02385">
    <property type="entry name" value="RelE_StbE"/>
    <property type="match status" value="1"/>
</dbReference>
<evidence type="ECO:0000313" key="5">
    <source>
        <dbReference type="Proteomes" id="UP000886860"/>
    </source>
</evidence>
<evidence type="ECO:0000313" key="4">
    <source>
        <dbReference type="EMBL" id="HIT40960.1"/>
    </source>
</evidence>
<dbReference type="Gene3D" id="3.30.2310.20">
    <property type="entry name" value="RelE-like"/>
    <property type="match status" value="1"/>
</dbReference>
<dbReference type="AlphaFoldDB" id="A0A9D1KER5"/>
<sequence>MKYEIRFTGQFKKDLKLAKKQGKDTDELFTVIEKLSNGEALEAKYRDHSLSGNYKGCRECHIEPDWLLIYEIDDGILVLMLYRVGSHSELF</sequence>
<organism evidence="4 5">
    <name type="scientific">Candidatus Caccovicinus merdipullorum</name>
    <dbReference type="NCBI Taxonomy" id="2840724"/>
    <lineage>
        <taxon>Bacteria</taxon>
        <taxon>Bacillati</taxon>
        <taxon>Bacillota</taxon>
        <taxon>Clostridia</taxon>
        <taxon>Eubacteriales</taxon>
        <taxon>Candidatus Caccovicinus</taxon>
    </lineage>
</organism>
<dbReference type="InterPro" id="IPR035093">
    <property type="entry name" value="RelE/ParE_toxin_dom_sf"/>
</dbReference>
<evidence type="ECO:0000256" key="1">
    <source>
        <dbReference type="ARBA" id="ARBA00022649"/>
    </source>
</evidence>
<dbReference type="PIRSF" id="PIRSF006156">
    <property type="entry name" value="YafQ"/>
    <property type="match status" value="1"/>
</dbReference>
<dbReference type="FunFam" id="3.30.2310.20:FF:000003">
    <property type="entry name" value="Type II toxin-antitoxin system YafQ family toxin"/>
    <property type="match status" value="1"/>
</dbReference>
<comment type="caution">
    <text evidence="4">The sequence shown here is derived from an EMBL/GenBank/DDBJ whole genome shotgun (WGS) entry which is preliminary data.</text>
</comment>
<accession>A0A9D1KER5</accession>
<reference evidence="4" key="2">
    <citation type="journal article" date="2021" name="PeerJ">
        <title>Extensive microbial diversity within the chicken gut microbiome revealed by metagenomics and culture.</title>
        <authorList>
            <person name="Gilroy R."/>
            <person name="Ravi A."/>
            <person name="Getino M."/>
            <person name="Pursley I."/>
            <person name="Horton D.L."/>
            <person name="Alikhan N.F."/>
            <person name="Baker D."/>
            <person name="Gharbi K."/>
            <person name="Hall N."/>
            <person name="Watson M."/>
            <person name="Adriaenssens E.M."/>
            <person name="Foster-Nyarko E."/>
            <person name="Jarju S."/>
            <person name="Secka A."/>
            <person name="Antonio M."/>
            <person name="Oren A."/>
            <person name="Chaudhuri R.R."/>
            <person name="La Ragione R."/>
            <person name="Hildebrand F."/>
            <person name="Pallen M.J."/>
        </authorList>
    </citation>
    <scope>NUCLEOTIDE SEQUENCE</scope>
    <source>
        <strain evidence="4">CHK123-3438</strain>
    </source>
</reference>
<dbReference type="Pfam" id="PF15738">
    <property type="entry name" value="YafQ_toxin"/>
    <property type="match status" value="1"/>
</dbReference>
<evidence type="ECO:0000256" key="3">
    <source>
        <dbReference type="PIRSR" id="PIRSR006156-1"/>
    </source>
</evidence>
<dbReference type="SUPFAM" id="SSF143011">
    <property type="entry name" value="RelE-like"/>
    <property type="match status" value="1"/>
</dbReference>
<dbReference type="InterPro" id="IPR004386">
    <property type="entry name" value="Toxin_YafQ-like"/>
</dbReference>
<dbReference type="GO" id="GO:0006415">
    <property type="term" value="P:translational termination"/>
    <property type="evidence" value="ECO:0007669"/>
    <property type="project" value="TreeGrafter"/>
</dbReference>
<name>A0A9D1KER5_9FIRM</name>
<dbReference type="PANTHER" id="PTHR40588:SF1">
    <property type="entry name" value="MRNA INTERFERASE TOXIN YAFQ"/>
    <property type="match status" value="1"/>
</dbReference>
<dbReference type="GO" id="GO:0006402">
    <property type="term" value="P:mRNA catabolic process"/>
    <property type="evidence" value="ECO:0007669"/>
    <property type="project" value="TreeGrafter"/>
</dbReference>
<comment type="similarity">
    <text evidence="2">Belongs to the RelE toxin family. YafQ subfamily.</text>
</comment>
<dbReference type="InterPro" id="IPR007712">
    <property type="entry name" value="RelE/ParE_toxin"/>
</dbReference>
<reference evidence="4" key="1">
    <citation type="submission" date="2020-10" db="EMBL/GenBank/DDBJ databases">
        <authorList>
            <person name="Gilroy R."/>
        </authorList>
    </citation>
    <scope>NUCLEOTIDE SEQUENCE</scope>
    <source>
        <strain evidence="4">CHK123-3438</strain>
    </source>
</reference>
<dbReference type="NCBIfam" id="TIGR00053">
    <property type="entry name" value="YafQ family addiction module toxin"/>
    <property type="match status" value="1"/>
</dbReference>
<keyword evidence="1" id="KW-1277">Toxin-antitoxin system</keyword>
<feature type="active site" description="Proton donor" evidence="3">
    <location>
        <position position="87"/>
    </location>
</feature>
<dbReference type="Proteomes" id="UP000886860">
    <property type="component" value="Unassembled WGS sequence"/>
</dbReference>
<dbReference type="GO" id="GO:0004521">
    <property type="term" value="F:RNA endonuclease activity"/>
    <property type="evidence" value="ECO:0007669"/>
    <property type="project" value="TreeGrafter"/>
</dbReference>
<gene>
    <name evidence="4" type="ORF">IAB60_02485</name>
</gene>
<protein>
    <submittedName>
        <fullName evidence="4">Type II toxin-antitoxin system YafQ family toxin</fullName>
    </submittedName>
</protein>
<dbReference type="EMBL" id="DVKS01000044">
    <property type="protein sequence ID" value="HIT40960.1"/>
    <property type="molecule type" value="Genomic_DNA"/>
</dbReference>
<proteinExistence type="inferred from homology"/>